<dbReference type="Pfam" id="PF04981">
    <property type="entry name" value="NMD3"/>
    <property type="match status" value="1"/>
</dbReference>
<organism evidence="2 3">
    <name type="scientific">Promethearchaeum syntrophicum</name>
    <dbReference type="NCBI Taxonomy" id="2594042"/>
    <lineage>
        <taxon>Archaea</taxon>
        <taxon>Promethearchaeati</taxon>
        <taxon>Promethearchaeota</taxon>
        <taxon>Promethearchaeia</taxon>
        <taxon>Promethearchaeales</taxon>
        <taxon>Promethearchaeaceae</taxon>
        <taxon>Promethearchaeum</taxon>
    </lineage>
</organism>
<dbReference type="InterPro" id="IPR039768">
    <property type="entry name" value="Nmd3"/>
</dbReference>
<dbReference type="PANTHER" id="PTHR12746">
    <property type="entry name" value="NONSENSE-MEDIATED MRNA DECAY PROTEIN 3"/>
    <property type="match status" value="1"/>
</dbReference>
<dbReference type="KEGG" id="psyt:DSAG12_00651"/>
<dbReference type="PANTHER" id="PTHR12746:SF2">
    <property type="entry name" value="60S RIBOSOMAL EXPORT PROTEIN NMD3"/>
    <property type="match status" value="1"/>
</dbReference>
<evidence type="ECO:0000313" key="2">
    <source>
        <dbReference type="EMBL" id="QEE14834.1"/>
    </source>
</evidence>
<protein>
    <submittedName>
        <fullName evidence="2">NMD3-related protein</fullName>
    </submittedName>
</protein>
<dbReference type="InterPro" id="IPR007064">
    <property type="entry name" value="Nmd3_N"/>
</dbReference>
<reference evidence="2 3" key="1">
    <citation type="journal article" date="2020" name="Nature">
        <title>Isolation of an archaeon at the prokaryote-eukaryote interface.</title>
        <authorList>
            <person name="Imachi H."/>
            <person name="Nobu M.K."/>
            <person name="Nakahara N."/>
            <person name="Morono Y."/>
            <person name="Ogawara M."/>
            <person name="Takaki Y."/>
            <person name="Takano Y."/>
            <person name="Uematsu K."/>
            <person name="Ikuta T."/>
            <person name="Ito M."/>
            <person name="Matsui Y."/>
            <person name="Miyazaki M."/>
            <person name="Murata K."/>
            <person name="Saito Y."/>
            <person name="Sakai S."/>
            <person name="Song C."/>
            <person name="Tasumi E."/>
            <person name="Yamanaka Y."/>
            <person name="Yamaguchi T."/>
            <person name="Kamagata Y."/>
            <person name="Tamaki H."/>
            <person name="Takai K."/>
        </authorList>
    </citation>
    <scope>NUCLEOTIDE SEQUENCE [LARGE SCALE GENOMIC DNA]</scope>
    <source>
        <strain evidence="2 3">MK-D1</strain>
    </source>
</reference>
<dbReference type="OrthoDB" id="15051at2157"/>
<dbReference type="EMBL" id="CP042905">
    <property type="protein sequence ID" value="QEE14834.1"/>
    <property type="molecule type" value="Genomic_DNA"/>
</dbReference>
<reference evidence="2 3" key="2">
    <citation type="journal article" date="2024" name="Int. J. Syst. Evol. Microbiol.">
        <title>Promethearchaeum syntrophicum gen. nov., sp. nov., an anaerobic, obligately syntrophic archaeon, the first isolate of the lineage 'Asgard' archaea, and proposal of the new archaeal phylum Promethearchaeota phyl. nov. and kingdom Promethearchaeati regn. nov.</title>
        <authorList>
            <person name="Imachi H."/>
            <person name="Nobu M.K."/>
            <person name="Kato S."/>
            <person name="Takaki Y."/>
            <person name="Miyazaki M."/>
            <person name="Miyata M."/>
            <person name="Ogawara M."/>
            <person name="Saito Y."/>
            <person name="Sakai S."/>
            <person name="Tahara Y.O."/>
            <person name="Takano Y."/>
            <person name="Tasumi E."/>
            <person name="Uematsu K."/>
            <person name="Yoshimura T."/>
            <person name="Itoh T."/>
            <person name="Ohkuma M."/>
            <person name="Takai K."/>
        </authorList>
    </citation>
    <scope>NUCLEOTIDE SEQUENCE [LARGE SCALE GENOMIC DNA]</scope>
    <source>
        <strain evidence="2 3">MK-D1</strain>
    </source>
</reference>
<evidence type="ECO:0000313" key="3">
    <source>
        <dbReference type="Proteomes" id="UP000321408"/>
    </source>
</evidence>
<keyword evidence="3" id="KW-1185">Reference proteome</keyword>
<gene>
    <name evidence="2" type="ORF">DSAG12_00651</name>
</gene>
<feature type="domain" description="Nmd3 N-terminal" evidence="1">
    <location>
        <begin position="7"/>
        <end position="252"/>
    </location>
</feature>
<dbReference type="Proteomes" id="UP000321408">
    <property type="component" value="Chromosome"/>
</dbReference>
<dbReference type="GO" id="GO:0043023">
    <property type="term" value="F:ribosomal large subunit binding"/>
    <property type="evidence" value="ECO:0007669"/>
    <property type="project" value="InterPro"/>
</dbReference>
<sequence length="307" mass="35933">MKLRKFCAKCGRPLSEESNNYNNYLCTDCNSKIIPNYIIPEKFTLRNCIYCGAYSLKTKDQEYSWQYKSLEIDDNDFLKKILKENIFLKFNKKFNVKSEFSFENPDLSERVDIKTTVSIISKDLPEVQEELLIKIRDINCPYCAKRSGGRFDAIVQIRIQHQKDEKKLQEILAYCLKIEEKENFKRLSNFISKIDNVTNGFDLKVSTNAMARVLIARLRKKYHFEIKVSKKLIGVDSEKGSDLYRLSTLLRLIPVDKNDLILFEGIKYYVKSISKNRISLQIVSGGKIKNVKYSDFQGKKWLFLESN</sequence>
<accession>A0A5B9D6U3</accession>
<proteinExistence type="predicted"/>
<dbReference type="GeneID" id="41328655"/>
<dbReference type="GO" id="GO:0005737">
    <property type="term" value="C:cytoplasm"/>
    <property type="evidence" value="ECO:0007669"/>
    <property type="project" value="TreeGrafter"/>
</dbReference>
<name>A0A5B9D6U3_9ARCH</name>
<evidence type="ECO:0000259" key="1">
    <source>
        <dbReference type="Pfam" id="PF04981"/>
    </source>
</evidence>
<dbReference type="RefSeq" id="WP_147661774.1">
    <property type="nucleotide sequence ID" value="NZ_CP042905.2"/>
</dbReference>
<dbReference type="AlphaFoldDB" id="A0A5B9D6U3"/>